<keyword evidence="3" id="KW-0411">Iron-sulfur</keyword>
<accession>D3UHV4</accession>
<evidence type="ECO:0000313" key="5">
    <source>
        <dbReference type="Proteomes" id="UP000001522"/>
    </source>
</evidence>
<keyword evidence="3" id="KW-0479">Metal-binding</keyword>
<organism evidence="4 5">
    <name type="scientific">Helicobacter mustelae (strain ATCC 43772 / CCUG 25715 / CIP 103759 / LMG 18044 / NCTC 12198 / R85-136P)</name>
    <name type="common">Campylobacter mustelae</name>
    <dbReference type="NCBI Taxonomy" id="679897"/>
    <lineage>
        <taxon>Bacteria</taxon>
        <taxon>Pseudomonadati</taxon>
        <taxon>Campylobacterota</taxon>
        <taxon>Epsilonproteobacteria</taxon>
        <taxon>Campylobacterales</taxon>
        <taxon>Helicobacteraceae</taxon>
        <taxon>Helicobacter</taxon>
    </lineage>
</organism>
<evidence type="ECO:0000256" key="1">
    <source>
        <dbReference type="ARBA" id="ARBA00022485"/>
    </source>
</evidence>
<comment type="catalytic activity">
    <reaction evidence="3">
        <text>6-carboxy-5,6,7,8-tetrahydropterin + H(+) = 7-carboxy-7-carbaguanine + NH4(+)</text>
        <dbReference type="Rhea" id="RHEA:27974"/>
        <dbReference type="ChEBI" id="CHEBI:15378"/>
        <dbReference type="ChEBI" id="CHEBI:28938"/>
        <dbReference type="ChEBI" id="CHEBI:61032"/>
        <dbReference type="ChEBI" id="CHEBI:61036"/>
        <dbReference type="EC" id="4.3.99.3"/>
    </reaction>
</comment>
<dbReference type="InterPro" id="IPR024924">
    <property type="entry name" value="7-CO-7-deazaguanine_synth-like"/>
</dbReference>
<dbReference type="KEGG" id="hms:HMU08200"/>
<dbReference type="STRING" id="679897.HMU08200"/>
<dbReference type="HAMAP" id="MF_00917">
    <property type="entry name" value="QueE"/>
    <property type="match status" value="1"/>
</dbReference>
<name>D3UHV4_HELM1</name>
<feature type="binding site" evidence="3">
    <location>
        <begin position="13"/>
        <end position="15"/>
    </location>
    <ligand>
        <name>substrate</name>
    </ligand>
</feature>
<feature type="binding site" evidence="3">
    <location>
        <position position="55"/>
    </location>
    <ligand>
        <name>Mg(2+)</name>
        <dbReference type="ChEBI" id="CHEBI:18420"/>
    </ligand>
</feature>
<gene>
    <name evidence="3" type="primary">queE</name>
    <name evidence="4" type="ordered locus">HMU08200</name>
</gene>
<feature type="binding site" evidence="3">
    <location>
        <position position="130"/>
    </location>
    <ligand>
        <name>S-adenosyl-L-methionine</name>
        <dbReference type="ChEBI" id="CHEBI:59789"/>
    </ligand>
</feature>
<dbReference type="HOGENOM" id="CLU_066739_2_2_7"/>
<keyword evidence="3" id="KW-0671">Queuosine biosynthesis</keyword>
<keyword evidence="5" id="KW-1185">Reference proteome</keyword>
<dbReference type="Proteomes" id="UP000001522">
    <property type="component" value="Chromosome"/>
</dbReference>
<dbReference type="GO" id="GO:1904047">
    <property type="term" value="F:S-adenosyl-L-methionine binding"/>
    <property type="evidence" value="ECO:0007669"/>
    <property type="project" value="UniProtKB-UniRule"/>
</dbReference>
<comment type="similarity">
    <text evidence="3">Belongs to the radical SAM superfamily. 7-carboxy-7-deazaguanine synthase family.</text>
</comment>
<dbReference type="EC" id="4.3.99.3" evidence="3"/>
<keyword evidence="3" id="KW-0460">Magnesium</keyword>
<feature type="binding site" evidence="3">
    <location>
        <position position="28"/>
    </location>
    <ligand>
        <name>substrate</name>
    </ligand>
</feature>
<comment type="function">
    <text evidence="3">Catalyzes the complex heterocyclic radical-mediated conversion of 6-carboxy-5,6,7,8-tetrahydropterin (CPH4) to 7-carboxy-7-deazaguanine (CDG), a step common to the biosynthetic pathways of all 7-deazapurine-containing compounds.</text>
</comment>
<keyword evidence="1 3" id="KW-0004">4Fe-4S</keyword>
<comment type="cofactor">
    <cofactor evidence="3">
        <name>S-adenosyl-L-methionine</name>
        <dbReference type="ChEBI" id="CHEBI:59789"/>
    </cofactor>
    <text evidence="3">Binds 1 S-adenosyl-L-methionine per subunit.</text>
</comment>
<evidence type="ECO:0000256" key="3">
    <source>
        <dbReference type="HAMAP-Rule" id="MF_00917"/>
    </source>
</evidence>
<proteinExistence type="inferred from homology"/>
<sequence>MQILKISEIFYSLQGEGSAIGMPSVFVRVGLCNLRCKGFGERLRYRGEEILGCDSIYAANPKFQEEWREFESSKELISAIFAAVCGNLGSSVDAALRGEAGDFSSAQVGGDALLEAPEPLPPFDIVLTGGEPSLYFQNPALLGAIEFFLARHHRISVESNGSVLFAFTPLLERLHFTLGIKLSNSGEREQKRLNFPAIQNILDHAASVVLKFVLDAKMCQDGSALKEIDAILSQISGSYEVYLMPMGSSIETINQNIKAILPLCLKRGYKLSDRLHIRIWGNQRGF</sequence>
<dbReference type="Gene3D" id="3.20.20.70">
    <property type="entry name" value="Aldolase class I"/>
    <property type="match status" value="1"/>
</dbReference>
<comment type="cofactor">
    <cofactor evidence="3">
        <name>Mg(2+)</name>
        <dbReference type="ChEBI" id="CHEBI:18420"/>
    </cofactor>
</comment>
<keyword evidence="3" id="KW-0949">S-adenosyl-L-methionine</keyword>
<dbReference type="EMBL" id="FN555004">
    <property type="protein sequence ID" value="CBG40077.1"/>
    <property type="molecule type" value="Genomic_DNA"/>
</dbReference>
<protein>
    <recommendedName>
        <fullName evidence="3">7-carboxy-7-deazaguanine synthase</fullName>
        <shortName evidence="3">CDG synthase</shortName>
        <ecNumber evidence="3">4.3.99.3</ecNumber>
    </recommendedName>
    <alternativeName>
        <fullName evidence="3">Queuosine biosynthesis protein QueE</fullName>
    </alternativeName>
</protein>
<evidence type="ECO:0000256" key="2">
    <source>
        <dbReference type="ARBA" id="ARBA00023239"/>
    </source>
</evidence>
<dbReference type="GO" id="GO:0016840">
    <property type="term" value="F:carbon-nitrogen lyase activity"/>
    <property type="evidence" value="ECO:0007669"/>
    <property type="project" value="UniProtKB-UniRule"/>
</dbReference>
<comment type="caution">
    <text evidence="3">Lacks conserved residue(s) required for the propagation of feature annotation.</text>
</comment>
<dbReference type="GO" id="GO:0000287">
    <property type="term" value="F:magnesium ion binding"/>
    <property type="evidence" value="ECO:0007669"/>
    <property type="project" value="UniProtKB-UniRule"/>
</dbReference>
<feature type="binding site" evidence="3">
    <location>
        <position position="128"/>
    </location>
    <ligand>
        <name>substrate</name>
    </ligand>
</feature>
<feature type="binding site" evidence="3">
    <location>
        <position position="32"/>
    </location>
    <ligand>
        <name>[4Fe-4S] cluster</name>
        <dbReference type="ChEBI" id="CHEBI:49883"/>
        <note>4Fe-4S-S-AdoMet</note>
    </ligand>
</feature>
<comment type="subunit">
    <text evidence="3">Homodimer.</text>
</comment>
<reference evidence="4 5" key="1">
    <citation type="journal article" date="2010" name="BMC Genomics">
        <title>Comparative genomics and proteomics of Helicobacter mustelae, an ulcerogenic and carcinogenic gastric pathogen.</title>
        <authorList>
            <person name="O'Toole P.W."/>
            <person name="Snelling W.J."/>
            <person name="Canchaya C."/>
            <person name="Forde B.M."/>
            <person name="Hardie K.R."/>
            <person name="Josenhans C."/>
            <person name="Graham R.L.J."/>
            <person name="McMullan G."/>
            <person name="Parkhill J."/>
            <person name="Belda E."/>
            <person name="Bentley S.D."/>
        </authorList>
    </citation>
    <scope>NUCLEOTIDE SEQUENCE [LARGE SCALE GENOMIC DNA]</scope>
    <source>
        <strain evidence="5">ATCC 43772 / LMG 18044 / NCTC 12198 / 12198</strain>
    </source>
</reference>
<feature type="binding site" evidence="3">
    <location>
        <position position="53"/>
    </location>
    <ligand>
        <name>[4Fe-4S] cluster</name>
        <dbReference type="ChEBI" id="CHEBI:49883"/>
        <note>4Fe-4S-S-AdoMet</note>
    </ligand>
</feature>
<dbReference type="UniPathway" id="UPA00391"/>
<dbReference type="GO" id="GO:0008616">
    <property type="term" value="P:tRNA queuosine(34) biosynthetic process"/>
    <property type="evidence" value="ECO:0007669"/>
    <property type="project" value="UniProtKB-UniRule"/>
</dbReference>
<keyword evidence="3" id="KW-0408">Iron</keyword>
<dbReference type="AlphaFoldDB" id="D3UHV4"/>
<dbReference type="RefSeq" id="WP_013023151.1">
    <property type="nucleotide sequence ID" value="NC_013949.1"/>
</dbReference>
<dbReference type="PANTHER" id="PTHR42836">
    <property type="entry name" value="7-CARBOXY-7-DEAZAGUANINE SYNTHASE"/>
    <property type="match status" value="1"/>
</dbReference>
<dbReference type="eggNOG" id="COG0602">
    <property type="taxonomic scope" value="Bacteria"/>
</dbReference>
<dbReference type="InterPro" id="IPR013785">
    <property type="entry name" value="Aldolase_TIM"/>
</dbReference>
<comment type="cofactor">
    <cofactor evidence="3">
        <name>[4Fe-4S] cluster</name>
        <dbReference type="ChEBI" id="CHEBI:49883"/>
    </cofactor>
    <text evidence="3">Binds 1 [4Fe-4S] cluster. The cluster is coordinated with 3 cysteines and an exchangeable S-adenosyl-L-methionine.</text>
</comment>
<comment type="pathway">
    <text evidence="3">Purine metabolism; 7-cyano-7-deazaguanine biosynthesis.</text>
</comment>
<feature type="binding site" evidence="3">
    <location>
        <position position="36"/>
    </location>
    <ligand>
        <name>[4Fe-4S] cluster</name>
        <dbReference type="ChEBI" id="CHEBI:49883"/>
        <note>4Fe-4S-S-AdoMet</note>
    </ligand>
</feature>
<evidence type="ECO:0000313" key="4">
    <source>
        <dbReference type="EMBL" id="CBG40077.1"/>
    </source>
</evidence>
<dbReference type="PANTHER" id="PTHR42836:SF1">
    <property type="entry name" value="7-CARBOXY-7-DEAZAGUANINE SYNTHASE"/>
    <property type="match status" value="1"/>
</dbReference>
<keyword evidence="2 3" id="KW-0456">Lyase</keyword>
<dbReference type="GO" id="GO:0051539">
    <property type="term" value="F:4 iron, 4 sulfur cluster binding"/>
    <property type="evidence" value="ECO:0007669"/>
    <property type="project" value="UniProtKB-UniRule"/>
</dbReference>